<name>A0A229P027_9BACL</name>
<dbReference type="InterPro" id="IPR036844">
    <property type="entry name" value="Hint_dom_sf"/>
</dbReference>
<dbReference type="InterPro" id="IPR056823">
    <property type="entry name" value="TEN-like_YD-shell"/>
</dbReference>
<keyword evidence="1" id="KW-0677">Repeat</keyword>
<protein>
    <recommendedName>
        <fullName evidence="3">Hint domain-containing protein</fullName>
    </recommendedName>
</protein>
<dbReference type="GO" id="GO:0016539">
    <property type="term" value="P:intein-mediated protein splicing"/>
    <property type="evidence" value="ECO:0007669"/>
    <property type="project" value="InterPro"/>
</dbReference>
<dbReference type="Pfam" id="PF05593">
    <property type="entry name" value="RHS_repeat"/>
    <property type="match status" value="4"/>
</dbReference>
<dbReference type="InterPro" id="IPR006530">
    <property type="entry name" value="YD"/>
</dbReference>
<evidence type="ECO:0000313" key="4">
    <source>
        <dbReference type="EMBL" id="OXM15592.1"/>
    </source>
</evidence>
<organism evidence="4 5">
    <name type="scientific">Paenibacillus herberti</name>
    <dbReference type="NCBI Taxonomy" id="1619309"/>
    <lineage>
        <taxon>Bacteria</taxon>
        <taxon>Bacillati</taxon>
        <taxon>Bacillota</taxon>
        <taxon>Bacilli</taxon>
        <taxon>Bacillales</taxon>
        <taxon>Paenibacillaceae</taxon>
        <taxon>Paenibacillus</taxon>
    </lineage>
</organism>
<evidence type="ECO:0000256" key="1">
    <source>
        <dbReference type="ARBA" id="ARBA00022737"/>
    </source>
</evidence>
<dbReference type="Pfam" id="PF07591">
    <property type="entry name" value="PT-HINT"/>
    <property type="match status" value="1"/>
</dbReference>
<accession>A0A229P027</accession>
<dbReference type="PROSITE" id="PS50817">
    <property type="entry name" value="INTEIN_N_TER"/>
    <property type="match status" value="1"/>
</dbReference>
<dbReference type="OrthoDB" id="41445at2"/>
<dbReference type="EMBL" id="NMUQ01000001">
    <property type="protein sequence ID" value="OXM15592.1"/>
    <property type="molecule type" value="Genomic_DNA"/>
</dbReference>
<dbReference type="Gene3D" id="2.170.16.10">
    <property type="entry name" value="Hedgehog/Intein (Hint) domain"/>
    <property type="match status" value="1"/>
</dbReference>
<dbReference type="NCBIfam" id="TIGR03696">
    <property type="entry name" value="Rhs_assc_core"/>
    <property type="match status" value="1"/>
</dbReference>
<gene>
    <name evidence="4" type="ORF">CGZ75_02315</name>
</gene>
<dbReference type="InterPro" id="IPR050708">
    <property type="entry name" value="T6SS_VgrG/RHS"/>
</dbReference>
<dbReference type="InterPro" id="IPR022385">
    <property type="entry name" value="Rhs_assc_core"/>
</dbReference>
<dbReference type="PANTHER" id="PTHR32305:SF15">
    <property type="entry name" value="PROTEIN RHSA-RELATED"/>
    <property type="match status" value="1"/>
</dbReference>
<feature type="domain" description="Hint" evidence="3">
    <location>
        <begin position="910"/>
        <end position="1006"/>
    </location>
</feature>
<reference evidence="4 5" key="1">
    <citation type="submission" date="2017-07" db="EMBL/GenBank/DDBJ databases">
        <title>Paenibacillus herberti R33 genome sequencing and assembly.</title>
        <authorList>
            <person name="Su W."/>
        </authorList>
    </citation>
    <scope>NUCLEOTIDE SEQUENCE [LARGE SCALE GENOMIC DNA]</scope>
    <source>
        <strain evidence="4 5">R33</strain>
    </source>
</reference>
<keyword evidence="5" id="KW-1185">Reference proteome</keyword>
<dbReference type="SUPFAM" id="SSF51294">
    <property type="entry name" value="Hedgehog/intein (Hint) domain"/>
    <property type="match status" value="1"/>
</dbReference>
<proteinExistence type="predicted"/>
<evidence type="ECO:0000259" key="3">
    <source>
        <dbReference type="SMART" id="SM00306"/>
    </source>
</evidence>
<dbReference type="InterPro" id="IPR003587">
    <property type="entry name" value="Hint_dom_N"/>
</dbReference>
<sequence>MKDPAGAESEFQYDGNGNLTRMTNDEGHSTFYEYDKLGRVEVVTSPDGNKTTYTYDKAGRMKTVKEPGGGVWQSDYDPRGLLVKSTDPNGNTEEYTRNSAGLVTGYKDELKVEIKFTYDEMGRVHTTTDPKGGVETFTYDAMGRIKTYTDANKNRTEYVYDLLGRLKEVHNALAEKTVYRYDSVGNLIEMKTGSEAVTTWSYDAFGRLTEKTNAENETRIYRYDETGMMSESVDALGKRTTYDYDLRGLMTEKRMPDGEVFSYRYDSLGQLNEASTTKNKQLFDYDSMGRVSSMQNATWDKTVRFQYDERGNRTKVTDPEGNTQEYVYDLLNQIKEFTDPDGFKTTFEYDPRGAMTKVDRPNGIQSEYAYNENLQLVSIDHKGERTQSRLDYKYDAAGNIVEKKEEDGAITTYGYDMLNRIKQVQYPKAKDADILDTYDLPFKQQYRNGSEFSYRDSMVDPASEVSYTYDTDGNRSTMSADGKTIAYDYDAAGRMLSAGEESFTYDANGNLIQERGKQGLIQYSYNSNDMLEQALYADGSKVDYEYDAFQQKIGRKESYPDPRQQPGLLEAERVTESTYGEPVSQKDALLEEPVLLEDQMYYLNDGLTIMKEYGEDLEPIAQYYEANGQVLSRKSYRYNGWNVLDEESPIKQSEAPVRGMLRGDYTYYLNDHLGSVTHLTDRNGETLEQYRYDAFGSLMTPMTAEYNTIGYTGQTVDPKTGLMDYKARWYDSNAGRFTSADTYEGDSTSPLTLNLYSYVNNNPINLTDPTGNYCVSQNGKYAQPGECDSPDSIYLGKDSSFIGRPVIWKEQVIGFLSEADGVTMNASRYFSNYWKSYKDDYSYVRWLAGDNDYYYGLNKETQERLRKRQLQNYMAGQIKAGFPDFIDGVLWGAELATLGRLKAGKLLKACNCFAAGTKVLTDEGEKNIEDIEVGDMVLAKDENNPDGELAYKEVTNLYRNQRDDIIKLYVGKQVIETTDNHPFWVEGKGWVFADELQMGDKLQKADGNNLTIDRVEFVKLDEKVTVYNFTVADFRTYYVTDIGIWVHNTNCGIFSSINKDKRLVRAAEEMGKDTTIQKEADELIAKFLEGNTNPGLGSKNLFGNINYLRGKNGARVFYRMNDGKMEILGKSNKANEQTVIKVITELYK</sequence>
<evidence type="ECO:0000256" key="2">
    <source>
        <dbReference type="SAM" id="MobiDB-lite"/>
    </source>
</evidence>
<evidence type="ECO:0000313" key="5">
    <source>
        <dbReference type="Proteomes" id="UP000215145"/>
    </source>
</evidence>
<dbReference type="PANTHER" id="PTHR32305">
    <property type="match status" value="1"/>
</dbReference>
<dbReference type="InterPro" id="IPR031325">
    <property type="entry name" value="RHS_repeat"/>
</dbReference>
<comment type="caution">
    <text evidence="4">The sequence shown here is derived from an EMBL/GenBank/DDBJ whole genome shotgun (WGS) entry which is preliminary data.</text>
</comment>
<dbReference type="InterPro" id="IPR006141">
    <property type="entry name" value="Intein_N"/>
</dbReference>
<dbReference type="Proteomes" id="UP000215145">
    <property type="component" value="Unassembled WGS sequence"/>
</dbReference>
<dbReference type="AlphaFoldDB" id="A0A229P027"/>
<feature type="region of interest" description="Disordered" evidence="2">
    <location>
        <begin position="1"/>
        <end position="24"/>
    </location>
</feature>
<dbReference type="SMART" id="SM00306">
    <property type="entry name" value="HintN"/>
    <property type="match status" value="1"/>
</dbReference>
<dbReference type="Gene3D" id="2.180.10.10">
    <property type="entry name" value="RHS repeat-associated core"/>
    <property type="match status" value="3"/>
</dbReference>
<dbReference type="CDD" id="cd00081">
    <property type="entry name" value="Hint"/>
    <property type="match status" value="1"/>
</dbReference>
<dbReference type="NCBIfam" id="TIGR01643">
    <property type="entry name" value="YD_repeat_2x"/>
    <property type="match status" value="10"/>
</dbReference>
<dbReference type="Pfam" id="PF25023">
    <property type="entry name" value="TEN_YD-shell"/>
    <property type="match status" value="3"/>
</dbReference>